<dbReference type="GO" id="GO:0005634">
    <property type="term" value="C:nucleus"/>
    <property type="evidence" value="ECO:0007669"/>
    <property type="project" value="UniProtKB-SubCell"/>
</dbReference>
<dbReference type="UniPathway" id="UPA00143"/>
<reference evidence="9 10" key="1">
    <citation type="journal article" date="2010" name="PLoS Biol.">
        <title>Multi-platform next-generation sequencing of the domestic turkey (Meleagris gallopavo): genome assembly and analysis.</title>
        <authorList>
            <person name="Dalloul R.A."/>
            <person name="Long J.A."/>
            <person name="Zimin A.V."/>
            <person name="Aslam L."/>
            <person name="Beal K."/>
            <person name="Blomberg L.A."/>
            <person name="Bouffard P."/>
            <person name="Burt D.W."/>
            <person name="Crasta O."/>
            <person name="Crooijmans R.P."/>
            <person name="Cooper K."/>
            <person name="Coulombe R.A."/>
            <person name="De S."/>
            <person name="Delany M.E."/>
            <person name="Dodgson J.B."/>
            <person name="Dong J.J."/>
            <person name="Evans C."/>
            <person name="Frederickson K.M."/>
            <person name="Flicek P."/>
            <person name="Florea L."/>
            <person name="Folkerts O."/>
            <person name="Groenen M.A."/>
            <person name="Harkins T.T."/>
            <person name="Herrero J."/>
            <person name="Hoffmann S."/>
            <person name="Megens H.J."/>
            <person name="Jiang A."/>
            <person name="de Jong P."/>
            <person name="Kaiser P."/>
            <person name="Kim H."/>
            <person name="Kim K.W."/>
            <person name="Kim S."/>
            <person name="Langenberger D."/>
            <person name="Lee M.K."/>
            <person name="Lee T."/>
            <person name="Mane S."/>
            <person name="Marcais G."/>
            <person name="Marz M."/>
            <person name="McElroy A.P."/>
            <person name="Modise T."/>
            <person name="Nefedov M."/>
            <person name="Notredame C."/>
            <person name="Paton I.R."/>
            <person name="Payne W.S."/>
            <person name="Pertea G."/>
            <person name="Prickett D."/>
            <person name="Puiu D."/>
            <person name="Qioa D."/>
            <person name="Raineri E."/>
            <person name="Ruffier M."/>
            <person name="Salzberg S.L."/>
            <person name="Schatz M.C."/>
            <person name="Scheuring C."/>
            <person name="Schmidt C.J."/>
            <person name="Schroeder S."/>
            <person name="Searle S.M."/>
            <person name="Smith E.J."/>
            <person name="Smith J."/>
            <person name="Sonstegard T.S."/>
            <person name="Stadler P.F."/>
            <person name="Tafer H."/>
            <person name="Tu Z.J."/>
            <person name="Van Tassell C.P."/>
            <person name="Vilella A.J."/>
            <person name="Williams K.P."/>
            <person name="Yorke J.A."/>
            <person name="Zhang L."/>
            <person name="Zhang H.B."/>
            <person name="Zhang X."/>
            <person name="Zhang Y."/>
            <person name="Reed K.M."/>
        </authorList>
    </citation>
    <scope>NUCLEOTIDE SEQUENCE [LARGE SCALE GENOMIC DNA]</scope>
</reference>
<sequence length="957" mass="106074">MNFSVCLISFVQIRRRRLARLAGGPSSQPSTPLTSPQRETPPGPPAAAPTPGPSHSLGLNVHSMTPATSPIGASGVAHRSQSSEGVSSLSSSPSNSLETQSQSLSRSQSMDIDSVSCEKSMSQVDVDSGIENMEVDENDRREKRSLTDKEPLSGSEVSEEQALQLVCKIFRVSWKDRDRDVIFLNSLSAQFKQNPKEVFSDFKDLIGQILMEVLMMSTQSRDENPFASLTATSQPIAATARSPDRSLILNTGSNPGTSPMFCNVGSFGSSSLSSLYGTSPAPTTNFTSYVPMTGSSLTPPASSVANTSVPSITVSSHLTATSPSWTQPSSPRYRPYTVAHSGGFSASSTPRSLNISIPTSSSPPVMAASPPAMLLTAPRQRPTTMGPPLFTASPSTLRRRSSLLNRIPSSIYDNPFSLLFLGVSDVSEDSSDEENEDDDFSCVQFGSSVGGSGSSSVCDSCSDHFTIENCKETEMLNYLIECFDRVGIEERKAPKMCSQPTVSQLLSNIRSQCISHAALVLQGSLTQPRSLQQQSLLVPYMLCRNLPFGFIQELVRTTYQDEEVFKQIFIPILQGLAIASKECSLDSDNFKYPLMALCELCEIKFGKTHPMCSLVVSLPLWLPKSLSTGAGRELQRLSYLGAFFSLSVFAEDDNKVVEKYFSGPAITLENTRVVSQSLQHYLELARQELFKILHSILLNGETREAALSYMAAVVNTNMKKAQMQTDDRLVSTDGFMLNFLWVLQQLSMKIKLETVDPMYIFHPRCRIDLPTDETRVKATMEDVTAWIAELCRDPSPFSDPKFPTECFFLTLHAHHLSILPSCRRYIRRLRAIRELNRTVEDLKNNESQWKDSPLATRHREMLKRCKTQLKKLVRCKACADAGLLDENFLRRCLNFYGMVIQLMLRILDPAYPNIKLPLTLEVPKVFAALPEFYVEDVAEFLFFIVHYFVVVMLFNNF</sequence>
<evidence type="ECO:0000313" key="9">
    <source>
        <dbReference type="Ensembl" id="ENSMGAP00000029143.1"/>
    </source>
</evidence>
<feature type="domain" description="Ubiquitin conjugation factor E4 core" evidence="8">
    <location>
        <begin position="640"/>
        <end position="947"/>
    </location>
</feature>
<evidence type="ECO:0000256" key="2">
    <source>
        <dbReference type="ARBA" id="ARBA00004906"/>
    </source>
</evidence>
<evidence type="ECO:0000256" key="5">
    <source>
        <dbReference type="ARBA" id="ARBA00023242"/>
    </source>
</evidence>
<feature type="region of interest" description="Disordered" evidence="6">
    <location>
        <begin position="21"/>
        <end position="157"/>
    </location>
</feature>
<dbReference type="Bgee" id="ENSMGAG00000004181">
    <property type="expression patterns" value="Expressed in gizzard and 17 other cell types or tissues"/>
</dbReference>
<evidence type="ECO:0000256" key="3">
    <source>
        <dbReference type="ARBA" id="ARBA00022679"/>
    </source>
</evidence>
<feature type="compositionally biased region" description="Basic and acidic residues" evidence="6">
    <location>
        <begin position="138"/>
        <end position="151"/>
    </location>
</feature>
<keyword evidence="4" id="KW-0833">Ubl conjugation pathway</keyword>
<proteinExistence type="predicted"/>
<dbReference type="Proteomes" id="UP000001645">
    <property type="component" value="Chromosome 23"/>
</dbReference>
<keyword evidence="10" id="KW-1185">Reference proteome</keyword>
<keyword evidence="5" id="KW-0539">Nucleus</keyword>
<comment type="pathway">
    <text evidence="2">Protein modification; protein ubiquitination.</text>
</comment>
<evidence type="ECO:0000256" key="1">
    <source>
        <dbReference type="ARBA" id="ARBA00004123"/>
    </source>
</evidence>
<evidence type="ECO:0000256" key="6">
    <source>
        <dbReference type="SAM" id="MobiDB-lite"/>
    </source>
</evidence>
<organism evidence="9 10">
    <name type="scientific">Meleagris gallopavo</name>
    <name type="common">Wild turkey</name>
    <dbReference type="NCBI Taxonomy" id="9103"/>
    <lineage>
        <taxon>Eukaryota</taxon>
        <taxon>Metazoa</taxon>
        <taxon>Chordata</taxon>
        <taxon>Craniata</taxon>
        <taxon>Vertebrata</taxon>
        <taxon>Euteleostomi</taxon>
        <taxon>Archelosauria</taxon>
        <taxon>Archosauria</taxon>
        <taxon>Dinosauria</taxon>
        <taxon>Saurischia</taxon>
        <taxon>Theropoda</taxon>
        <taxon>Coelurosauria</taxon>
        <taxon>Aves</taxon>
        <taxon>Neognathae</taxon>
        <taxon>Galloanserae</taxon>
        <taxon>Galliformes</taxon>
        <taxon>Phasianidae</taxon>
        <taxon>Meleagridinae</taxon>
        <taxon>Meleagris</taxon>
    </lineage>
</organism>
<feature type="compositionally biased region" description="Low complexity" evidence="6">
    <location>
        <begin position="21"/>
        <end position="37"/>
    </location>
</feature>
<dbReference type="AlphaFoldDB" id="A0A803YBJ6"/>
<evidence type="ECO:0000313" key="10">
    <source>
        <dbReference type="Proteomes" id="UP000001645"/>
    </source>
</evidence>
<name>A0A803YBJ6_MELGA</name>
<dbReference type="InterPro" id="IPR019474">
    <property type="entry name" value="Ub_conjug_fac_E4_core"/>
</dbReference>
<keyword evidence="3" id="KW-0808">Transferase</keyword>
<dbReference type="Ensembl" id="ENSMGAT00000032789.1">
    <property type="protein sequence ID" value="ENSMGAP00000029143.1"/>
    <property type="gene ID" value="ENSMGAG00000004181.3"/>
</dbReference>
<feature type="compositionally biased region" description="Low complexity" evidence="6">
    <location>
        <begin position="80"/>
        <end position="103"/>
    </location>
</feature>
<feature type="transmembrane region" description="Helical" evidence="7">
    <location>
        <begin position="937"/>
        <end position="954"/>
    </location>
</feature>
<dbReference type="GO" id="GO:0000151">
    <property type="term" value="C:ubiquitin ligase complex"/>
    <property type="evidence" value="ECO:0007669"/>
    <property type="project" value="InterPro"/>
</dbReference>
<comment type="subcellular location">
    <subcellularLocation>
        <location evidence="1">Nucleus</location>
    </subcellularLocation>
</comment>
<dbReference type="PANTHER" id="PTHR13931">
    <property type="entry name" value="UBIQUITINATION FACTOR E4"/>
    <property type="match status" value="1"/>
</dbReference>
<evidence type="ECO:0000259" key="8">
    <source>
        <dbReference type="Pfam" id="PF10408"/>
    </source>
</evidence>
<dbReference type="GO" id="GO:0034450">
    <property type="term" value="F:ubiquitin-ubiquitin ligase activity"/>
    <property type="evidence" value="ECO:0007669"/>
    <property type="project" value="InterPro"/>
</dbReference>
<keyword evidence="7" id="KW-1133">Transmembrane helix</keyword>
<dbReference type="GeneTree" id="ENSGT00390000009300"/>
<dbReference type="GO" id="GO:0000209">
    <property type="term" value="P:protein polyubiquitination"/>
    <property type="evidence" value="ECO:0007669"/>
    <property type="project" value="TreeGrafter"/>
</dbReference>
<evidence type="ECO:0000256" key="4">
    <source>
        <dbReference type="ARBA" id="ARBA00022786"/>
    </source>
</evidence>
<dbReference type="GO" id="GO:0006511">
    <property type="term" value="P:ubiquitin-dependent protein catabolic process"/>
    <property type="evidence" value="ECO:0007669"/>
    <property type="project" value="InterPro"/>
</dbReference>
<gene>
    <name evidence="9" type="primary">UBE4B</name>
</gene>
<evidence type="ECO:0000256" key="7">
    <source>
        <dbReference type="SAM" id="Phobius"/>
    </source>
</evidence>
<dbReference type="GO" id="GO:0036503">
    <property type="term" value="P:ERAD pathway"/>
    <property type="evidence" value="ECO:0007669"/>
    <property type="project" value="InterPro"/>
</dbReference>
<dbReference type="Pfam" id="PF10408">
    <property type="entry name" value="Ufd2P_core"/>
    <property type="match status" value="1"/>
</dbReference>
<feature type="compositionally biased region" description="Pro residues" evidence="6">
    <location>
        <begin position="39"/>
        <end position="52"/>
    </location>
</feature>
<reference evidence="9" key="2">
    <citation type="submission" date="2025-08" db="UniProtKB">
        <authorList>
            <consortium name="Ensembl"/>
        </authorList>
    </citation>
    <scope>IDENTIFICATION</scope>
</reference>
<dbReference type="InParanoid" id="A0A803YBJ6"/>
<dbReference type="GO" id="GO:0005737">
    <property type="term" value="C:cytoplasm"/>
    <property type="evidence" value="ECO:0007669"/>
    <property type="project" value="TreeGrafter"/>
</dbReference>
<dbReference type="InterPro" id="IPR045132">
    <property type="entry name" value="UBE4"/>
</dbReference>
<keyword evidence="7" id="KW-0812">Transmembrane</keyword>
<reference evidence="9" key="3">
    <citation type="submission" date="2025-09" db="UniProtKB">
        <authorList>
            <consortium name="Ensembl"/>
        </authorList>
    </citation>
    <scope>IDENTIFICATION</scope>
</reference>
<keyword evidence="7" id="KW-0472">Membrane</keyword>
<protein>
    <recommendedName>
        <fullName evidence="8">Ubiquitin conjugation factor E4 core domain-containing protein</fullName>
    </recommendedName>
</protein>
<feature type="compositionally biased region" description="Polar residues" evidence="6">
    <location>
        <begin position="104"/>
        <end position="125"/>
    </location>
</feature>
<dbReference type="PANTHER" id="PTHR13931:SF2">
    <property type="entry name" value="UBIQUITIN CONJUGATION FACTOR E4 B"/>
    <property type="match status" value="1"/>
</dbReference>
<accession>A0A803YBJ6</accession>